<dbReference type="GO" id="GO:0047499">
    <property type="term" value="F:calcium-independent phospholipase A2 activity"/>
    <property type="evidence" value="ECO:0007669"/>
    <property type="project" value="InterPro"/>
</dbReference>
<organism evidence="7">
    <name type="scientific">Amphimedon queenslandica</name>
    <name type="common">Sponge</name>
    <dbReference type="NCBI Taxonomy" id="400682"/>
    <lineage>
        <taxon>Eukaryota</taxon>
        <taxon>Metazoa</taxon>
        <taxon>Porifera</taxon>
        <taxon>Demospongiae</taxon>
        <taxon>Heteroscleromorpha</taxon>
        <taxon>Haplosclerida</taxon>
        <taxon>Niphatidae</taxon>
        <taxon>Amphimedon</taxon>
    </lineage>
</organism>
<dbReference type="PROSITE" id="PS51635">
    <property type="entry name" value="PNPLA"/>
    <property type="match status" value="1"/>
</dbReference>
<dbReference type="PANTHER" id="PTHR24139:SF34">
    <property type="entry name" value="85_88 KDA CALCIUM-INDEPENDENT PHOSPHOLIPASE A2"/>
    <property type="match status" value="1"/>
</dbReference>
<keyword evidence="4" id="KW-0443">Lipid metabolism</keyword>
<feature type="domain" description="PNPLA" evidence="6">
    <location>
        <begin position="298"/>
        <end position="342"/>
    </location>
</feature>
<evidence type="ECO:0000256" key="4">
    <source>
        <dbReference type="ARBA" id="ARBA00023098"/>
    </source>
</evidence>
<dbReference type="GO" id="GO:0006629">
    <property type="term" value="P:lipid metabolic process"/>
    <property type="evidence" value="ECO:0007669"/>
    <property type="project" value="UniProtKB-KW"/>
</dbReference>
<evidence type="ECO:0000313" key="7">
    <source>
        <dbReference type="EnsemblMetazoa" id="Aqu2.1.22486_001"/>
    </source>
</evidence>
<feature type="short sequence motif" description="GXGXXG" evidence="5">
    <location>
        <begin position="302"/>
        <end position="307"/>
    </location>
</feature>
<dbReference type="EnsemblMetazoa" id="Aqu2.1.22486_001">
    <property type="protein sequence ID" value="Aqu2.1.22486_001"/>
    <property type="gene ID" value="Aqu2.1.22486"/>
</dbReference>
<keyword evidence="3" id="KW-0040">ANK repeat</keyword>
<proteinExistence type="predicted"/>
<dbReference type="InterPro" id="IPR047148">
    <property type="entry name" value="PLPL9"/>
</dbReference>
<feature type="short sequence motif" description="GXSXG" evidence="5">
    <location>
        <begin position="334"/>
        <end position="338"/>
    </location>
</feature>
<keyword evidence="1" id="KW-0677">Repeat</keyword>
<dbReference type="GO" id="GO:0052816">
    <property type="term" value="F:long-chain fatty acyl-CoA hydrolase activity"/>
    <property type="evidence" value="ECO:0007669"/>
    <property type="project" value="TreeGrafter"/>
</dbReference>
<dbReference type="GO" id="GO:2000304">
    <property type="term" value="P:positive regulation of ceramide biosynthetic process"/>
    <property type="evidence" value="ECO:0007669"/>
    <property type="project" value="TreeGrafter"/>
</dbReference>
<evidence type="ECO:0000256" key="1">
    <source>
        <dbReference type="ARBA" id="ARBA00022737"/>
    </source>
</evidence>
<dbReference type="PANTHER" id="PTHR24139">
    <property type="entry name" value="CALCIUM-INDEPENDENT PHOSPHOLIPASE A2"/>
    <property type="match status" value="1"/>
</dbReference>
<reference evidence="7" key="1">
    <citation type="submission" date="2017-05" db="UniProtKB">
        <authorList>
            <consortium name="EnsemblMetazoa"/>
        </authorList>
    </citation>
    <scope>IDENTIFICATION</scope>
</reference>
<dbReference type="InterPro" id="IPR016035">
    <property type="entry name" value="Acyl_Trfase/lysoPLipase"/>
</dbReference>
<dbReference type="InterPro" id="IPR002641">
    <property type="entry name" value="PNPLA_dom"/>
</dbReference>
<evidence type="ECO:0000259" key="6">
    <source>
        <dbReference type="PROSITE" id="PS51635"/>
    </source>
</evidence>
<keyword evidence="2" id="KW-0378">Hydrolase</keyword>
<dbReference type="Gene3D" id="3.40.1090.10">
    <property type="entry name" value="Cytosolic phospholipase A2 catalytic domain"/>
    <property type="match status" value="1"/>
</dbReference>
<dbReference type="AlphaFoldDB" id="A0A1X7U4U8"/>
<protein>
    <recommendedName>
        <fullName evidence="6">PNPLA domain-containing protein</fullName>
    </recommendedName>
</protein>
<evidence type="ECO:0000256" key="5">
    <source>
        <dbReference type="PROSITE-ProRule" id="PRU01161"/>
    </source>
</evidence>
<name>A0A1X7U4U8_AMPQE</name>
<comment type="caution">
    <text evidence="5">Lacks conserved residue(s) required for the propagation of feature annotation.</text>
</comment>
<dbReference type="SUPFAM" id="SSF52151">
    <property type="entry name" value="FabD/lysophospholipase-like"/>
    <property type="match status" value="1"/>
</dbReference>
<evidence type="ECO:0000256" key="3">
    <source>
        <dbReference type="ARBA" id="ARBA00023043"/>
    </source>
</evidence>
<dbReference type="Gene3D" id="1.25.40.20">
    <property type="entry name" value="Ankyrin repeat-containing domain"/>
    <property type="match status" value="1"/>
</dbReference>
<dbReference type="InterPro" id="IPR036770">
    <property type="entry name" value="Ankyrin_rpt-contain_sf"/>
</dbReference>
<evidence type="ECO:0000256" key="2">
    <source>
        <dbReference type="ARBA" id="ARBA00022801"/>
    </source>
</evidence>
<sequence>MIRKRKRERSWKALLELGRVCHCCGKKQEHRVFLNLQAQPVLINISQTLAPNLSLFDRKKLPVSPKAPHLIKLLKHLEMKKYDQVQRNERMDTPLHAIVRSDRKDKSDCLLILMVFSDYGTENIDIPAAFESGLSMVQLLLVFGANINAINDKKRTPLDMLINGGNDKIFSKIIEELKRFDAKHVDMPERQEKLTDHQQNRRFESIGMGIEKQRALSIDGLSPAVIAQKLETNLNELYDEYDCIHNFDMQMTIGLQQFELNRWKRTSSSAMKFNVREIERANSISSLSFIRYMVVVVLFLDGGGIRGLIQIEIMSIIEQRTGRSITELFDWIVGTSTGGVVW</sequence>
<dbReference type="SUPFAM" id="SSF48403">
    <property type="entry name" value="Ankyrin repeat"/>
    <property type="match status" value="1"/>
</dbReference>
<dbReference type="InParanoid" id="A0A1X7U4U8"/>
<accession>A0A1X7U4U8</accession>
<dbReference type="OrthoDB" id="202480at2759"/>
<dbReference type="GO" id="GO:0005739">
    <property type="term" value="C:mitochondrion"/>
    <property type="evidence" value="ECO:0007669"/>
    <property type="project" value="TreeGrafter"/>
</dbReference>